<feature type="coiled-coil region" evidence="1">
    <location>
        <begin position="344"/>
        <end position="371"/>
    </location>
</feature>
<evidence type="ECO:0000256" key="1">
    <source>
        <dbReference type="SAM" id="Coils"/>
    </source>
</evidence>
<name>A0A8S1ULA6_9CILI</name>
<evidence type="ECO:0000313" key="2">
    <source>
        <dbReference type="EMBL" id="CAD8165204.1"/>
    </source>
</evidence>
<dbReference type="OrthoDB" id="10680633at2759"/>
<sequence>MNLVYLLPLLSRPDKQSAKDELNKKSINELIDSMYQLYDEIERVNKIVQQLRSQPQQLQKLNEELNQKYDILLKDHQTLFQKYQQLLSDHQEVVVSFESIIENFKSQTTKDFIKTIKSKKNVLNICQNLDLHISYQQEYQQQINEINTNFQEIQSVGKKMVQAINNLNDADEQQLMNNYHSEAEAEAKKQKRNELISQLLLQIKSMKEKQDNQIKLLDKIYQLSQDELLKDQIKKALDLIQLNQALFKNIEFILPTQHNLIRNYEQKVEFYKTQLKKEIKIKEEYSKKIQEYKINQENSRSQNDTQKTQKEIQSSKYIKYFYEIYLQYLKLILNLIEIQKVKQKELLQQDVEKLKSQLNIQFKDMKELKDLTERLYAGAMVFANYIQPEDQIQEILNCWKNFFQNYCELLKVLSE</sequence>
<feature type="coiled-coil region" evidence="1">
    <location>
        <begin position="261"/>
        <end position="302"/>
    </location>
</feature>
<accession>A0A8S1ULA6</accession>
<keyword evidence="1" id="KW-0175">Coiled coil</keyword>
<dbReference type="EMBL" id="CAJJDO010000042">
    <property type="protein sequence ID" value="CAD8165204.1"/>
    <property type="molecule type" value="Genomic_DNA"/>
</dbReference>
<evidence type="ECO:0000313" key="3">
    <source>
        <dbReference type="Proteomes" id="UP000689195"/>
    </source>
</evidence>
<keyword evidence="3" id="KW-1185">Reference proteome</keyword>
<proteinExistence type="predicted"/>
<protein>
    <submittedName>
        <fullName evidence="2">Uncharacterized protein</fullName>
    </submittedName>
</protein>
<feature type="coiled-coil region" evidence="1">
    <location>
        <begin position="48"/>
        <end position="82"/>
    </location>
</feature>
<dbReference type="Proteomes" id="UP000689195">
    <property type="component" value="Unassembled WGS sequence"/>
</dbReference>
<comment type="caution">
    <text evidence="2">The sequence shown here is derived from an EMBL/GenBank/DDBJ whole genome shotgun (WGS) entry which is preliminary data.</text>
</comment>
<gene>
    <name evidence="2" type="ORF">PPENT_87.1.T0420094</name>
</gene>
<organism evidence="2 3">
    <name type="scientific">Paramecium pentaurelia</name>
    <dbReference type="NCBI Taxonomy" id="43138"/>
    <lineage>
        <taxon>Eukaryota</taxon>
        <taxon>Sar</taxon>
        <taxon>Alveolata</taxon>
        <taxon>Ciliophora</taxon>
        <taxon>Intramacronucleata</taxon>
        <taxon>Oligohymenophorea</taxon>
        <taxon>Peniculida</taxon>
        <taxon>Parameciidae</taxon>
        <taxon>Paramecium</taxon>
    </lineage>
</organism>
<dbReference type="AlphaFoldDB" id="A0A8S1ULA6"/>
<reference evidence="2" key="1">
    <citation type="submission" date="2021-01" db="EMBL/GenBank/DDBJ databases">
        <authorList>
            <consortium name="Genoscope - CEA"/>
            <person name="William W."/>
        </authorList>
    </citation>
    <scope>NUCLEOTIDE SEQUENCE</scope>
</reference>